<dbReference type="EMBL" id="CASHTH010003584">
    <property type="protein sequence ID" value="CAI8046723.1"/>
    <property type="molecule type" value="Genomic_DNA"/>
</dbReference>
<dbReference type="Pfam" id="PF00528">
    <property type="entry name" value="BPD_transp_1"/>
    <property type="match status" value="1"/>
</dbReference>
<name>A0AA35TEY0_GEOBA</name>
<evidence type="ECO:0000313" key="9">
    <source>
        <dbReference type="EMBL" id="CAI8046723.1"/>
    </source>
</evidence>
<feature type="transmembrane region" description="Helical" evidence="7">
    <location>
        <begin position="71"/>
        <end position="92"/>
    </location>
</feature>
<reference evidence="9" key="1">
    <citation type="submission" date="2023-03" db="EMBL/GenBank/DDBJ databases">
        <authorList>
            <person name="Steffen K."/>
            <person name="Cardenas P."/>
        </authorList>
    </citation>
    <scope>NUCLEOTIDE SEQUENCE</scope>
</reference>
<organism evidence="9 10">
    <name type="scientific">Geodia barretti</name>
    <name type="common">Barrett's horny sponge</name>
    <dbReference type="NCBI Taxonomy" id="519541"/>
    <lineage>
        <taxon>Eukaryota</taxon>
        <taxon>Metazoa</taxon>
        <taxon>Porifera</taxon>
        <taxon>Demospongiae</taxon>
        <taxon>Heteroscleromorpha</taxon>
        <taxon>Tetractinellida</taxon>
        <taxon>Astrophorina</taxon>
        <taxon>Geodiidae</taxon>
        <taxon>Geodia</taxon>
    </lineage>
</organism>
<evidence type="ECO:0000256" key="1">
    <source>
        <dbReference type="ARBA" id="ARBA00004651"/>
    </source>
</evidence>
<comment type="subcellular location">
    <subcellularLocation>
        <location evidence="1">Cell membrane</location>
        <topology evidence="1">Multi-pass membrane protein</topology>
    </subcellularLocation>
</comment>
<keyword evidence="10" id="KW-1185">Reference proteome</keyword>
<keyword evidence="5 7" id="KW-1133">Transmembrane helix</keyword>
<keyword evidence="2" id="KW-0813">Transport</keyword>
<feature type="transmembrane region" description="Helical" evidence="7">
    <location>
        <begin position="251"/>
        <end position="277"/>
    </location>
</feature>
<dbReference type="Proteomes" id="UP001174909">
    <property type="component" value="Unassembled WGS sequence"/>
</dbReference>
<feature type="domain" description="ABC transmembrane type-1" evidence="8">
    <location>
        <begin position="65"/>
        <end position="270"/>
    </location>
</feature>
<evidence type="ECO:0000256" key="5">
    <source>
        <dbReference type="ARBA" id="ARBA00022989"/>
    </source>
</evidence>
<proteinExistence type="predicted"/>
<protein>
    <submittedName>
        <fullName evidence="9">Peptide transport system permease protein BMEII0209</fullName>
    </submittedName>
</protein>
<evidence type="ECO:0000256" key="7">
    <source>
        <dbReference type="SAM" id="Phobius"/>
    </source>
</evidence>
<dbReference type="GO" id="GO:0071916">
    <property type="term" value="F:dipeptide transmembrane transporter activity"/>
    <property type="evidence" value="ECO:0007669"/>
    <property type="project" value="TreeGrafter"/>
</dbReference>
<gene>
    <name evidence="9" type="ORF">GBAR_LOCUS25830</name>
</gene>
<dbReference type="PROSITE" id="PS50928">
    <property type="entry name" value="ABC_TM1"/>
    <property type="match status" value="1"/>
</dbReference>
<sequence>MILTGEEGEGGRVDIEDLERLRSELGLDRPIYVQYGEWVFNLLKGDLGTSIWYRIPVMDELKDRFIVSMELAVMAILMAFVAAVPLGVISAVKQDTKGDYASRIFVLIGIAMPTFWVGILTVYALAYIFNWLPPLGYAKVWEDPLTNLQQLIFPALVLAFHDLAFTARVTRSSMLEVMREDYMRTARSKGLSEWVVTGRHALRNALLPVITVSGYQFGRLLGGVIIIEVIFVVPGVGSFLIDAIVHRDYVVLQAVVLLTAAVVLVLNLVIDLFYAVLDPRIRYG</sequence>
<dbReference type="SUPFAM" id="SSF161098">
    <property type="entry name" value="MetI-like"/>
    <property type="match status" value="1"/>
</dbReference>
<feature type="transmembrane region" description="Helical" evidence="7">
    <location>
        <begin position="104"/>
        <end position="128"/>
    </location>
</feature>
<dbReference type="InterPro" id="IPR035906">
    <property type="entry name" value="MetI-like_sf"/>
</dbReference>
<dbReference type="PANTHER" id="PTHR43163:SF6">
    <property type="entry name" value="DIPEPTIDE TRANSPORT SYSTEM PERMEASE PROTEIN DPPB-RELATED"/>
    <property type="match status" value="1"/>
</dbReference>
<evidence type="ECO:0000259" key="8">
    <source>
        <dbReference type="PROSITE" id="PS50928"/>
    </source>
</evidence>
<evidence type="ECO:0000256" key="3">
    <source>
        <dbReference type="ARBA" id="ARBA00022475"/>
    </source>
</evidence>
<keyword evidence="4 7" id="KW-0812">Transmembrane</keyword>
<evidence type="ECO:0000256" key="4">
    <source>
        <dbReference type="ARBA" id="ARBA00022692"/>
    </source>
</evidence>
<evidence type="ECO:0000313" key="10">
    <source>
        <dbReference type="Proteomes" id="UP001174909"/>
    </source>
</evidence>
<feature type="transmembrane region" description="Helical" evidence="7">
    <location>
        <begin position="148"/>
        <end position="169"/>
    </location>
</feature>
<comment type="caution">
    <text evidence="9">The sequence shown here is derived from an EMBL/GenBank/DDBJ whole genome shotgun (WGS) entry which is preliminary data.</text>
</comment>
<dbReference type="CDD" id="cd06261">
    <property type="entry name" value="TM_PBP2"/>
    <property type="match status" value="1"/>
</dbReference>
<feature type="transmembrane region" description="Helical" evidence="7">
    <location>
        <begin position="220"/>
        <end position="245"/>
    </location>
</feature>
<dbReference type="GO" id="GO:0005886">
    <property type="term" value="C:plasma membrane"/>
    <property type="evidence" value="ECO:0007669"/>
    <property type="project" value="UniProtKB-SubCell"/>
</dbReference>
<dbReference type="InterPro" id="IPR000515">
    <property type="entry name" value="MetI-like"/>
</dbReference>
<dbReference type="AlphaFoldDB" id="A0AA35TEY0"/>
<accession>A0AA35TEY0</accession>
<dbReference type="PANTHER" id="PTHR43163">
    <property type="entry name" value="DIPEPTIDE TRANSPORT SYSTEM PERMEASE PROTEIN DPPB-RELATED"/>
    <property type="match status" value="1"/>
</dbReference>
<keyword evidence="3" id="KW-1003">Cell membrane</keyword>
<evidence type="ECO:0000256" key="6">
    <source>
        <dbReference type="ARBA" id="ARBA00023136"/>
    </source>
</evidence>
<evidence type="ECO:0000256" key="2">
    <source>
        <dbReference type="ARBA" id="ARBA00022448"/>
    </source>
</evidence>
<keyword evidence="6 7" id="KW-0472">Membrane</keyword>
<dbReference type="Gene3D" id="1.10.3720.10">
    <property type="entry name" value="MetI-like"/>
    <property type="match status" value="1"/>
</dbReference>